<dbReference type="Pfam" id="PF13576">
    <property type="entry name" value="Pentapeptide_3"/>
    <property type="match status" value="1"/>
</dbReference>
<dbReference type="InterPro" id="IPR001646">
    <property type="entry name" value="5peptide_repeat"/>
</dbReference>
<dbReference type="Proteomes" id="UP000647017">
    <property type="component" value="Unassembled WGS sequence"/>
</dbReference>
<organism evidence="3 4">
    <name type="scientific">Micromonospora andamanensis</name>
    <dbReference type="NCBI Taxonomy" id="1287068"/>
    <lineage>
        <taxon>Bacteria</taxon>
        <taxon>Bacillati</taxon>
        <taxon>Actinomycetota</taxon>
        <taxon>Actinomycetes</taxon>
        <taxon>Micromonosporales</taxon>
        <taxon>Micromonosporaceae</taxon>
        <taxon>Micromonospora</taxon>
    </lineage>
</organism>
<dbReference type="Gene3D" id="2.160.20.80">
    <property type="entry name" value="E3 ubiquitin-protein ligase SopA"/>
    <property type="match status" value="1"/>
</dbReference>
<evidence type="ECO:0000256" key="1">
    <source>
        <dbReference type="SAM" id="MobiDB-lite"/>
    </source>
</evidence>
<sequence length="505" mass="54758">MRRVGLSRPPETARYRSPRQIARQVPVAGHDSGSGRPVVEPGAPRRVRIGGMLWSVPGASPPDERLRVMPWWLVLVGLLLAALLGWWVLHWLLGEADSATAPDTRATLRIDAIRTGLTVVAGTGGGLALLLAARRQWISERAQRHQEVVAAADQAHRDRVQAHTEAVAEAGQRHQERQAETAAHDAAERRLTELYTRAVELLGNDNAAVRLGGLHALERLGQDNPAQRTTIVGVLCAYLRMPSPDDDARETEVRRSAQRVLTRHLRADGDAYWPGMRLDLTGARLDDFDAAGCTLDDADLTGATCTGTTRFTGATVTGRLALGARFDTLVLDEVAGDATIVLDDARVTGGLSADGAEIGGRLSCRRATLGETSWRGATFRRTVTFDHTTVTGSASFRDAVFHGGLSMEHTTFGGEAGFRRARFADMALFRWTEFGADASFADARFAGAASFGRARFHGPVSFEGVTLARRPLFDQARATTSGTHTWPDGTHVERLDTDWLLLTDP</sequence>
<protein>
    <recommendedName>
        <fullName evidence="5">Pentapeptide repeat-containing protein</fullName>
    </recommendedName>
</protein>
<keyword evidence="4" id="KW-1185">Reference proteome</keyword>
<keyword evidence="2" id="KW-0472">Membrane</keyword>
<evidence type="ECO:0000313" key="3">
    <source>
        <dbReference type="EMBL" id="GIJ12815.1"/>
    </source>
</evidence>
<keyword evidence="2" id="KW-1133">Transmembrane helix</keyword>
<comment type="caution">
    <text evidence="3">The sequence shown here is derived from an EMBL/GenBank/DDBJ whole genome shotgun (WGS) entry which is preliminary data.</text>
</comment>
<feature type="transmembrane region" description="Helical" evidence="2">
    <location>
        <begin position="71"/>
        <end position="93"/>
    </location>
</feature>
<gene>
    <name evidence="3" type="ORF">Van01_60290</name>
</gene>
<accession>A0ABQ4I4K0</accession>
<feature type="transmembrane region" description="Helical" evidence="2">
    <location>
        <begin position="113"/>
        <end position="133"/>
    </location>
</feature>
<dbReference type="EMBL" id="BOOZ01000063">
    <property type="protein sequence ID" value="GIJ12815.1"/>
    <property type="molecule type" value="Genomic_DNA"/>
</dbReference>
<name>A0ABQ4I4K0_9ACTN</name>
<proteinExistence type="predicted"/>
<feature type="region of interest" description="Disordered" evidence="1">
    <location>
        <begin position="1"/>
        <end position="20"/>
    </location>
</feature>
<dbReference type="Pfam" id="PF00805">
    <property type="entry name" value="Pentapeptide"/>
    <property type="match status" value="1"/>
</dbReference>
<evidence type="ECO:0008006" key="5">
    <source>
        <dbReference type="Google" id="ProtNLM"/>
    </source>
</evidence>
<reference evidence="3 4" key="1">
    <citation type="submission" date="2021-01" db="EMBL/GenBank/DDBJ databases">
        <title>Whole genome shotgun sequence of Verrucosispora andamanensis NBRC 109075.</title>
        <authorList>
            <person name="Komaki H."/>
            <person name="Tamura T."/>
        </authorList>
    </citation>
    <scope>NUCLEOTIDE SEQUENCE [LARGE SCALE GENOMIC DNA]</scope>
    <source>
        <strain evidence="3 4">NBRC 109075</strain>
    </source>
</reference>
<evidence type="ECO:0000313" key="4">
    <source>
        <dbReference type="Proteomes" id="UP000647017"/>
    </source>
</evidence>
<keyword evidence="2" id="KW-0812">Transmembrane</keyword>
<evidence type="ECO:0000256" key="2">
    <source>
        <dbReference type="SAM" id="Phobius"/>
    </source>
</evidence>